<dbReference type="OrthoDB" id="269919at2759"/>
<dbReference type="InterPro" id="IPR042529">
    <property type="entry name" value="IF_2B-like_C"/>
</dbReference>
<evidence type="ECO:0000313" key="10">
    <source>
        <dbReference type="EMBL" id="CAG9802138.1"/>
    </source>
</evidence>
<dbReference type="Gene3D" id="3.40.50.10470">
    <property type="entry name" value="Translation initiation factor eif-2b, domain 2"/>
    <property type="match status" value="1"/>
</dbReference>
<comment type="subcellular location">
    <subcellularLocation>
        <location evidence="1">Cytoplasm</location>
        <location evidence="1">Cytosol</location>
    </subcellularLocation>
</comment>
<evidence type="ECO:0000256" key="5">
    <source>
        <dbReference type="ARBA" id="ARBA00022917"/>
    </source>
</evidence>
<evidence type="ECO:0000256" key="1">
    <source>
        <dbReference type="ARBA" id="ARBA00004514"/>
    </source>
</evidence>
<reference evidence="10" key="2">
    <citation type="submission" date="2022-10" db="EMBL/GenBank/DDBJ databases">
        <authorList>
            <consortium name="ENA_rothamsted_submissions"/>
            <consortium name="culmorum"/>
            <person name="King R."/>
        </authorList>
    </citation>
    <scope>NUCLEOTIDE SEQUENCE</scope>
</reference>
<evidence type="ECO:0000256" key="4">
    <source>
        <dbReference type="ARBA" id="ARBA00022540"/>
    </source>
</evidence>
<dbReference type="GO" id="GO:0005085">
    <property type="term" value="F:guanyl-nucleotide exchange factor activity"/>
    <property type="evidence" value="ECO:0007669"/>
    <property type="project" value="TreeGrafter"/>
</dbReference>
<evidence type="ECO:0000313" key="11">
    <source>
        <dbReference type="Proteomes" id="UP001153620"/>
    </source>
</evidence>
<evidence type="ECO:0000256" key="3">
    <source>
        <dbReference type="ARBA" id="ARBA00022490"/>
    </source>
</evidence>
<dbReference type="PANTHER" id="PTHR45859">
    <property type="entry name" value="TRANSLATION INITIATION FACTOR EIF-2B SUBUNIT BETA"/>
    <property type="match status" value="1"/>
</dbReference>
<dbReference type="InterPro" id="IPR000649">
    <property type="entry name" value="IF-2B-related"/>
</dbReference>
<keyword evidence="3" id="KW-0963">Cytoplasm</keyword>
<dbReference type="GO" id="GO:0005829">
    <property type="term" value="C:cytosol"/>
    <property type="evidence" value="ECO:0007669"/>
    <property type="project" value="UniProtKB-SubCell"/>
</dbReference>
<keyword evidence="4" id="KW-0396">Initiation factor</keyword>
<evidence type="ECO:0000256" key="8">
    <source>
        <dbReference type="ARBA" id="ARBA00046432"/>
    </source>
</evidence>
<dbReference type="GO" id="GO:0003743">
    <property type="term" value="F:translation initiation factor activity"/>
    <property type="evidence" value="ECO:0007669"/>
    <property type="project" value="UniProtKB-KW"/>
</dbReference>
<dbReference type="EMBL" id="OU895878">
    <property type="protein sequence ID" value="CAG9802138.1"/>
    <property type="molecule type" value="Genomic_DNA"/>
</dbReference>
<evidence type="ECO:0000256" key="7">
    <source>
        <dbReference type="ARBA" id="ARBA00044228"/>
    </source>
</evidence>
<comment type="similarity">
    <text evidence="2 9">Belongs to the eIF-2B alpha/beta/delta subunits family.</text>
</comment>
<dbReference type="SUPFAM" id="SSF100950">
    <property type="entry name" value="NagB/RpiA/CoA transferase-like"/>
    <property type="match status" value="1"/>
</dbReference>
<comment type="subunit">
    <text evidence="8">Component of the translation initiation factor 2B (eIF2B) complex which is a heterodecamer of two sets of five different subunits: alpha, beta, gamma, delta and epsilon. Subunits alpha, beta and delta comprise a regulatory subcomplex and subunits epsilon and gamma comprise a catalytic subcomplex. Within the complex, the hexameric regulatory complex resides at the center, with the two heterodimeric catalytic subcomplexes bound on opposite sides.</text>
</comment>
<name>A0A9N9WRB7_9DIPT</name>
<dbReference type="Pfam" id="PF01008">
    <property type="entry name" value="IF-2B"/>
    <property type="match status" value="1"/>
</dbReference>
<dbReference type="AlphaFoldDB" id="A0A9N9WRB7"/>
<evidence type="ECO:0000256" key="6">
    <source>
        <dbReference type="ARBA" id="ARBA00044122"/>
    </source>
</evidence>
<dbReference type="InterPro" id="IPR051855">
    <property type="entry name" value="eIF2B_beta_subunit"/>
</dbReference>
<evidence type="ECO:0000256" key="9">
    <source>
        <dbReference type="RuleBase" id="RU003814"/>
    </source>
</evidence>
<dbReference type="GO" id="GO:0005851">
    <property type="term" value="C:eukaryotic translation initiation factor 2B complex"/>
    <property type="evidence" value="ECO:0007669"/>
    <property type="project" value="TreeGrafter"/>
</dbReference>
<protein>
    <recommendedName>
        <fullName evidence="6">Translation initiation factor eIF2B subunit beta</fullName>
    </recommendedName>
    <alternativeName>
        <fullName evidence="7">eIF2B GDP-GTP exchange factor subunit beta</fullName>
    </alternativeName>
</protein>
<proteinExistence type="inferred from homology"/>
<keyword evidence="11" id="KW-1185">Reference proteome</keyword>
<organism evidence="10 11">
    <name type="scientific">Chironomus riparius</name>
    <dbReference type="NCBI Taxonomy" id="315576"/>
    <lineage>
        <taxon>Eukaryota</taxon>
        <taxon>Metazoa</taxon>
        <taxon>Ecdysozoa</taxon>
        <taxon>Arthropoda</taxon>
        <taxon>Hexapoda</taxon>
        <taxon>Insecta</taxon>
        <taxon>Pterygota</taxon>
        <taxon>Neoptera</taxon>
        <taxon>Endopterygota</taxon>
        <taxon>Diptera</taxon>
        <taxon>Nematocera</taxon>
        <taxon>Chironomoidea</taxon>
        <taxon>Chironomidae</taxon>
        <taxon>Chironominae</taxon>
        <taxon>Chironomus</taxon>
    </lineage>
</organism>
<dbReference type="Proteomes" id="UP001153620">
    <property type="component" value="Chromosome 2"/>
</dbReference>
<accession>A0A9N9WRB7</accession>
<dbReference type="FunFam" id="3.40.50.10470:FF:000009">
    <property type="entry name" value="Translation initiation factor eIF2B subunit"/>
    <property type="match status" value="1"/>
</dbReference>
<sequence length="357" mass="39938">MVSGNIYFTAKLAELIHDVKVGKIVGSYSISQAMLNFLLNIINESKWTTADELMTIVRESGKIVENALPTEAILANVARRLLKIIREEYDELNMPEQNKQQDDSQAASLQKLVTQNSENTPSKSDYSQLHIDLRENLINHLQEIENELHLSHDNLAQQASQHVHSAELILTLGYSKSVEKFLKSVPKERKFEVVIAECAPACRGHMLANSLAHSKIDSTVIPDSAIYAYMSRVNKVIIGTHSVLANGGLRAASGAFTVALAAKHFSVPVIVLVPMFKMSPVFLFNYEQEAFNLVGSTQSVLPYNTKVSRQVKAYSPAFDYVPPRLITLFISSTNGFTPDYVYRLLSEMYHPDDYNMK</sequence>
<evidence type="ECO:0000256" key="2">
    <source>
        <dbReference type="ARBA" id="ARBA00007251"/>
    </source>
</evidence>
<reference evidence="10" key="1">
    <citation type="submission" date="2022-01" db="EMBL/GenBank/DDBJ databases">
        <authorList>
            <person name="King R."/>
        </authorList>
    </citation>
    <scope>NUCLEOTIDE SEQUENCE</scope>
</reference>
<dbReference type="InterPro" id="IPR037171">
    <property type="entry name" value="NagB/RpiA_transferase-like"/>
</dbReference>
<keyword evidence="5" id="KW-0648">Protein biosynthesis</keyword>
<dbReference type="PANTHER" id="PTHR45859:SF1">
    <property type="entry name" value="TRANSLATION INITIATION FACTOR EIF-2B SUBUNIT BETA"/>
    <property type="match status" value="1"/>
</dbReference>
<gene>
    <name evidence="10" type="ORF">CHIRRI_LOCUS5053</name>
</gene>